<dbReference type="Pfam" id="PF01740">
    <property type="entry name" value="STAS"/>
    <property type="match status" value="1"/>
</dbReference>
<dbReference type="SUPFAM" id="SSF52091">
    <property type="entry name" value="SpoIIaa-like"/>
    <property type="match status" value="1"/>
</dbReference>
<evidence type="ECO:0000259" key="1">
    <source>
        <dbReference type="PROSITE" id="PS50801"/>
    </source>
</evidence>
<dbReference type="OrthoDB" id="8685730at2"/>
<dbReference type="PANTHER" id="PTHR33495:SF2">
    <property type="entry name" value="ANTI-SIGMA FACTOR ANTAGONIST TM_1081-RELATED"/>
    <property type="match status" value="1"/>
</dbReference>
<dbReference type="PROSITE" id="PS50801">
    <property type="entry name" value="STAS"/>
    <property type="match status" value="1"/>
</dbReference>
<dbReference type="KEGG" id="kak:Kalk_20630"/>
<organism evidence="2 3">
    <name type="scientific">Ketobacter alkanivorans</name>
    <dbReference type="NCBI Taxonomy" id="1917421"/>
    <lineage>
        <taxon>Bacteria</taxon>
        <taxon>Pseudomonadati</taxon>
        <taxon>Pseudomonadota</taxon>
        <taxon>Gammaproteobacteria</taxon>
        <taxon>Pseudomonadales</taxon>
        <taxon>Ketobacteraceae</taxon>
        <taxon>Ketobacter</taxon>
    </lineage>
</organism>
<dbReference type="AlphaFoldDB" id="A0A2K9LQT6"/>
<dbReference type="InterPro" id="IPR036513">
    <property type="entry name" value="STAS_dom_sf"/>
</dbReference>
<dbReference type="Gene3D" id="3.30.750.24">
    <property type="entry name" value="STAS domain"/>
    <property type="match status" value="1"/>
</dbReference>
<dbReference type="InterPro" id="IPR014557">
    <property type="entry name" value="UCP029548_STAS-type"/>
</dbReference>
<dbReference type="GO" id="GO:0043856">
    <property type="term" value="F:anti-sigma factor antagonist activity"/>
    <property type="evidence" value="ECO:0007669"/>
    <property type="project" value="TreeGrafter"/>
</dbReference>
<reference evidence="3" key="1">
    <citation type="submission" date="2017-08" db="EMBL/GenBank/DDBJ databases">
        <title>Direct submision.</title>
        <authorList>
            <person name="Kim S.-J."/>
            <person name="Rhee S.-K."/>
        </authorList>
    </citation>
    <scope>NUCLEOTIDE SEQUENCE [LARGE SCALE GENOMIC DNA]</scope>
    <source>
        <strain evidence="3">GI5</strain>
    </source>
</reference>
<accession>A0A2K9LQT6</accession>
<name>A0A2K9LQT6_9GAMM</name>
<dbReference type="InterPro" id="IPR002645">
    <property type="entry name" value="STAS_dom"/>
</dbReference>
<evidence type="ECO:0000313" key="2">
    <source>
        <dbReference type="EMBL" id="AUM14688.1"/>
    </source>
</evidence>
<proteinExistence type="predicted"/>
<dbReference type="EMBL" id="CP022684">
    <property type="protein sequence ID" value="AUM14688.1"/>
    <property type="molecule type" value="Genomic_DNA"/>
</dbReference>
<dbReference type="Proteomes" id="UP000235116">
    <property type="component" value="Chromosome"/>
</dbReference>
<evidence type="ECO:0000313" key="3">
    <source>
        <dbReference type="Proteomes" id="UP000235116"/>
    </source>
</evidence>
<keyword evidence="3" id="KW-1185">Reference proteome</keyword>
<gene>
    <name evidence="2" type="ORF">Kalk_20630</name>
</gene>
<dbReference type="PANTHER" id="PTHR33495">
    <property type="entry name" value="ANTI-SIGMA FACTOR ANTAGONIST TM_1081-RELATED-RELATED"/>
    <property type="match status" value="1"/>
</dbReference>
<protein>
    <recommendedName>
        <fullName evidence="1">STAS domain-containing protein</fullName>
    </recommendedName>
</protein>
<dbReference type="CDD" id="cd07043">
    <property type="entry name" value="STAS_anti-anti-sigma_factors"/>
    <property type="match status" value="1"/>
</dbReference>
<sequence length="184" mass="20679">MAESKTGKALYAVHQGTYVLKLIGEIRVPICATLDSFIETMFRDRQLASVLVDLSETQIIDSTALGLLAKIAIQTRKRFHRKPLIISTQPDVTRILDTMGFEKVFNIVHEEPVKSPAMSEMPCVECDEVNAFEKVLEAHRILMDMNESNRETFKDVVAALEQPLEEGVAPDTNFCRDAKVHGFN</sequence>
<dbReference type="PIRSF" id="PIRSF029548">
    <property type="entry name" value="UCP029548"/>
    <property type="match status" value="1"/>
</dbReference>
<feature type="domain" description="STAS" evidence="1">
    <location>
        <begin position="15"/>
        <end position="121"/>
    </location>
</feature>
<dbReference type="RefSeq" id="WP_101896061.1">
    <property type="nucleotide sequence ID" value="NZ_CP022684.1"/>
</dbReference>